<dbReference type="AlphaFoldDB" id="A0A4V6I6B3"/>
<proteinExistence type="predicted"/>
<evidence type="ECO:0000313" key="1">
    <source>
        <dbReference type="EMBL" id="TLE12177.1"/>
    </source>
</evidence>
<dbReference type="EMBL" id="JRPJ02000001">
    <property type="protein sequence ID" value="TLE12177.1"/>
    <property type="molecule type" value="Genomic_DNA"/>
</dbReference>
<sequence>MQLLYQSLLLLDCSQVIWIVRGNDWWGFDMIILCRIYLTSILAFTHSPIYKSTTTTYCHFFGFGGV</sequence>
<evidence type="ECO:0000313" key="2">
    <source>
        <dbReference type="Proteomes" id="UP000029857"/>
    </source>
</evidence>
<dbReference type="RefSeq" id="WP_080732180.1">
    <property type="nucleotide sequence ID" value="NZ_CAMCCI010000005.1"/>
</dbReference>
<name>A0A4V6I6B3_9HELI</name>
<reference evidence="1 2" key="1">
    <citation type="journal article" date="2014" name="Genome Announc.">
        <title>Draft genome sequences of eight enterohepatic helicobacter species isolated from both laboratory and wild rodents.</title>
        <authorList>
            <person name="Sheh A."/>
            <person name="Shen Z."/>
            <person name="Fox J.G."/>
        </authorList>
    </citation>
    <scope>NUCLEOTIDE SEQUENCE [LARGE SCALE GENOMIC DNA]</scope>
    <source>
        <strain evidence="1 2">ATCC 49320</strain>
    </source>
</reference>
<accession>A0A4V6I6B3</accession>
<comment type="caution">
    <text evidence="1">The sequence shown here is derived from an EMBL/GenBank/DDBJ whole genome shotgun (WGS) entry which is preliminary data.</text>
</comment>
<protein>
    <submittedName>
        <fullName evidence="1">Uncharacterized protein</fullName>
    </submittedName>
</protein>
<dbReference type="Proteomes" id="UP000029857">
    <property type="component" value="Unassembled WGS sequence"/>
</dbReference>
<gene>
    <name evidence="1" type="ORF">LS79_000195</name>
</gene>
<organism evidence="1 2">
    <name type="scientific">Helicobacter bilis</name>
    <dbReference type="NCBI Taxonomy" id="37372"/>
    <lineage>
        <taxon>Bacteria</taxon>
        <taxon>Pseudomonadati</taxon>
        <taxon>Campylobacterota</taxon>
        <taxon>Epsilonproteobacteria</taxon>
        <taxon>Campylobacterales</taxon>
        <taxon>Helicobacteraceae</taxon>
        <taxon>Helicobacter</taxon>
    </lineage>
</organism>